<dbReference type="Pfam" id="PF00795">
    <property type="entry name" value="CN_hydrolase"/>
    <property type="match status" value="1"/>
</dbReference>
<evidence type="ECO:0000313" key="3">
    <source>
        <dbReference type="Proteomes" id="UP000280881"/>
    </source>
</evidence>
<dbReference type="RefSeq" id="WP_121170746.1">
    <property type="nucleotide sequence ID" value="NZ_RBIE01000002.1"/>
</dbReference>
<evidence type="ECO:0000313" key="2">
    <source>
        <dbReference type="EMBL" id="RKQ61595.1"/>
    </source>
</evidence>
<dbReference type="Gene3D" id="3.60.110.10">
    <property type="entry name" value="Carbon-nitrogen hydrolase"/>
    <property type="match status" value="1"/>
</dbReference>
<protein>
    <submittedName>
        <fullName evidence="2">Putative amidohydrolase</fullName>
    </submittedName>
</protein>
<feature type="domain" description="CN hydrolase" evidence="1">
    <location>
        <begin position="3"/>
        <end position="231"/>
    </location>
</feature>
<keyword evidence="2" id="KW-0378">Hydrolase</keyword>
<evidence type="ECO:0000259" key="1">
    <source>
        <dbReference type="PROSITE" id="PS50263"/>
    </source>
</evidence>
<accession>A0A420W692</accession>
<dbReference type="PROSITE" id="PS50263">
    <property type="entry name" value="CN_HYDROLASE"/>
    <property type="match status" value="1"/>
</dbReference>
<name>A0A420W692_9BACT</name>
<dbReference type="OrthoDB" id="9811121at2"/>
<dbReference type="PANTHER" id="PTHR23088">
    <property type="entry name" value="NITRILASE-RELATED"/>
    <property type="match status" value="1"/>
</dbReference>
<comment type="caution">
    <text evidence="2">The sequence shown here is derived from an EMBL/GenBank/DDBJ whole genome shotgun (WGS) entry which is preliminary data.</text>
</comment>
<dbReference type="EMBL" id="RBIE01000002">
    <property type="protein sequence ID" value="RKQ61595.1"/>
    <property type="molecule type" value="Genomic_DNA"/>
</dbReference>
<dbReference type="InterPro" id="IPR036526">
    <property type="entry name" value="C-N_Hydrolase_sf"/>
</dbReference>
<reference evidence="2 3" key="1">
    <citation type="submission" date="2018-10" db="EMBL/GenBank/DDBJ databases">
        <title>Genomic Encyclopedia of Type Strains, Phase IV (KMG-IV): sequencing the most valuable type-strain genomes for metagenomic binning, comparative biology and taxonomic classification.</title>
        <authorList>
            <person name="Goeker M."/>
        </authorList>
    </citation>
    <scope>NUCLEOTIDE SEQUENCE [LARGE SCALE GENOMIC DNA]</scope>
    <source>
        <strain evidence="2 3">DSM 15521</strain>
    </source>
</reference>
<gene>
    <name evidence="2" type="ORF">C7457_1031</name>
</gene>
<organism evidence="2 3">
    <name type="scientific">Thermovibrio guaymasensis</name>
    <dbReference type="NCBI Taxonomy" id="240167"/>
    <lineage>
        <taxon>Bacteria</taxon>
        <taxon>Pseudomonadati</taxon>
        <taxon>Aquificota</taxon>
        <taxon>Aquificia</taxon>
        <taxon>Desulfurobacteriales</taxon>
        <taxon>Desulfurobacteriaceae</taxon>
        <taxon>Thermovibrio</taxon>
    </lineage>
</organism>
<dbReference type="AlphaFoldDB" id="A0A420W692"/>
<dbReference type="SUPFAM" id="SSF56317">
    <property type="entry name" value="Carbon-nitrogen hydrolase"/>
    <property type="match status" value="1"/>
</dbReference>
<dbReference type="Proteomes" id="UP000280881">
    <property type="component" value="Unassembled WGS sequence"/>
</dbReference>
<proteinExistence type="predicted"/>
<dbReference type="PANTHER" id="PTHR23088:SF27">
    <property type="entry name" value="DEAMINATED GLUTATHIONE AMIDASE"/>
    <property type="match status" value="1"/>
</dbReference>
<dbReference type="GO" id="GO:0016787">
    <property type="term" value="F:hydrolase activity"/>
    <property type="evidence" value="ECO:0007669"/>
    <property type="project" value="UniProtKB-KW"/>
</dbReference>
<dbReference type="InterPro" id="IPR003010">
    <property type="entry name" value="C-N_Hydrolase"/>
</dbReference>
<keyword evidence="3" id="KW-1185">Reference proteome</keyword>
<sequence length="245" mass="27385">MRFKAYVLQFESQPCSFSKNYSTLLTLLNLCSPNSLVVVPEVAVTGFCYQEKEEAVKFSEKVFLELLSFSEGLSLTIVITGFEKINGKIFNTVKVFDRGREVLSRPKVKLFLPGGEGKHFSAGSFESVKVVETSVGVLAPVICFELRFYEIIKRLKEQGGEVFTVPAQWGRARRDHWETLIKARAIEFQRFFIGANGSGQMAGSSKIVDPWGRVISECKDGTAVIEGEVDLSLIKQVERKLPLNS</sequence>